<dbReference type="EMBL" id="JAHQIW010004976">
    <property type="protein sequence ID" value="KAJ1364427.1"/>
    <property type="molecule type" value="Genomic_DNA"/>
</dbReference>
<organism evidence="1 2">
    <name type="scientific">Parelaphostrongylus tenuis</name>
    <name type="common">Meningeal worm</name>
    <dbReference type="NCBI Taxonomy" id="148309"/>
    <lineage>
        <taxon>Eukaryota</taxon>
        <taxon>Metazoa</taxon>
        <taxon>Ecdysozoa</taxon>
        <taxon>Nematoda</taxon>
        <taxon>Chromadorea</taxon>
        <taxon>Rhabditida</taxon>
        <taxon>Rhabditina</taxon>
        <taxon>Rhabditomorpha</taxon>
        <taxon>Strongyloidea</taxon>
        <taxon>Metastrongylidae</taxon>
        <taxon>Parelaphostrongylus</taxon>
    </lineage>
</organism>
<accession>A0AAD5MTM9</accession>
<comment type="caution">
    <text evidence="1">The sequence shown here is derived from an EMBL/GenBank/DDBJ whole genome shotgun (WGS) entry which is preliminary data.</text>
</comment>
<dbReference type="AlphaFoldDB" id="A0AAD5MTM9"/>
<gene>
    <name evidence="1" type="ORF">KIN20_024523</name>
</gene>
<reference evidence="1" key="1">
    <citation type="submission" date="2021-06" db="EMBL/GenBank/DDBJ databases">
        <title>Parelaphostrongylus tenuis whole genome reference sequence.</title>
        <authorList>
            <person name="Garwood T.J."/>
            <person name="Larsen P.A."/>
            <person name="Fountain-Jones N.M."/>
            <person name="Garbe J.R."/>
            <person name="Macchietto M.G."/>
            <person name="Kania S.A."/>
            <person name="Gerhold R.W."/>
            <person name="Richards J.E."/>
            <person name="Wolf T.M."/>
        </authorList>
    </citation>
    <scope>NUCLEOTIDE SEQUENCE</scope>
    <source>
        <strain evidence="1">MNPRO001-30</strain>
        <tissue evidence="1">Meninges</tissue>
    </source>
</reference>
<protein>
    <submittedName>
        <fullName evidence="1">Uncharacterized protein</fullName>
    </submittedName>
</protein>
<evidence type="ECO:0000313" key="1">
    <source>
        <dbReference type="EMBL" id="KAJ1364427.1"/>
    </source>
</evidence>
<evidence type="ECO:0000313" key="2">
    <source>
        <dbReference type="Proteomes" id="UP001196413"/>
    </source>
</evidence>
<keyword evidence="2" id="KW-1185">Reference proteome</keyword>
<name>A0AAD5MTM9_PARTN</name>
<dbReference type="Proteomes" id="UP001196413">
    <property type="component" value="Unassembled WGS sequence"/>
</dbReference>
<sequence length="80" mass="8859">MNVTITLSSRDDRLLTSTYHLTVRAHAITVRRQFLKELSEDMHKENSVGLVVHSNTGVGDETFACNIIGMKRQSGALATD</sequence>
<proteinExistence type="predicted"/>